<reference evidence="1" key="1">
    <citation type="journal article" date="2013" name="Genetics">
        <title>The draft genome and transcriptome of Panagrellus redivivus are shaped by the harsh demands of a free-living lifestyle.</title>
        <authorList>
            <person name="Srinivasan J."/>
            <person name="Dillman A.R."/>
            <person name="Macchietto M.G."/>
            <person name="Heikkinen L."/>
            <person name="Lakso M."/>
            <person name="Fracchia K.M."/>
            <person name="Antoshechkin I."/>
            <person name="Mortazavi A."/>
            <person name="Wong G."/>
            <person name="Sternberg P.W."/>
        </authorList>
    </citation>
    <scope>NUCLEOTIDE SEQUENCE [LARGE SCALE GENOMIC DNA]</scope>
    <source>
        <strain evidence="1">MT8872</strain>
    </source>
</reference>
<dbReference type="Pfam" id="PF10184">
    <property type="entry name" value="DUF2358"/>
    <property type="match status" value="1"/>
</dbReference>
<name>A0A7E4UR90_PANRE</name>
<protein>
    <submittedName>
        <fullName evidence="2">Uncharacterized protein</fullName>
    </submittedName>
</protein>
<dbReference type="Proteomes" id="UP000492821">
    <property type="component" value="Unassembled WGS sequence"/>
</dbReference>
<keyword evidence="1" id="KW-1185">Reference proteome</keyword>
<accession>A0A7E4UR90</accession>
<reference evidence="2" key="2">
    <citation type="submission" date="2020-10" db="UniProtKB">
        <authorList>
            <consortium name="WormBaseParasite"/>
        </authorList>
    </citation>
    <scope>IDENTIFICATION</scope>
</reference>
<sequence length="234" mass="27110">MLARLRLGTTLRPRCSSLCGVKNLRFFASEGDTTSNNSSAAGDDGSDRPQMYHLQHIQKRLEYTVPFMFRGRMDWTFYHPQVVCTDHIFNLEKRGLHDLMYHIGMISVLGQWCFPYIRMEALSITPILEDGSVRLRWRVPYLTWMQALNWKNFNAEYREKNAKWFDGYSIFYADGNGFVTKVTIQKMMPDDSFMQQQTKKLGEKIGALNSGAPAANFVPVKRQDDHHDDPKQGK</sequence>
<dbReference type="AlphaFoldDB" id="A0A7E4UR90"/>
<proteinExistence type="predicted"/>
<dbReference type="PANTHER" id="PTHR31094">
    <property type="entry name" value="RIKEN CDNA 2310061I04 GENE"/>
    <property type="match status" value="1"/>
</dbReference>
<dbReference type="PANTHER" id="PTHR31094:SF2">
    <property type="entry name" value="RIKEN CDNA 2310061I04 GENE"/>
    <property type="match status" value="1"/>
</dbReference>
<organism evidence="1 2">
    <name type="scientific">Panagrellus redivivus</name>
    <name type="common">Microworm</name>
    <dbReference type="NCBI Taxonomy" id="6233"/>
    <lineage>
        <taxon>Eukaryota</taxon>
        <taxon>Metazoa</taxon>
        <taxon>Ecdysozoa</taxon>
        <taxon>Nematoda</taxon>
        <taxon>Chromadorea</taxon>
        <taxon>Rhabditida</taxon>
        <taxon>Tylenchina</taxon>
        <taxon>Panagrolaimomorpha</taxon>
        <taxon>Panagrolaimoidea</taxon>
        <taxon>Panagrolaimidae</taxon>
        <taxon>Panagrellus</taxon>
    </lineage>
</organism>
<evidence type="ECO:0000313" key="1">
    <source>
        <dbReference type="Proteomes" id="UP000492821"/>
    </source>
</evidence>
<evidence type="ECO:0000313" key="2">
    <source>
        <dbReference type="WBParaSite" id="Pan_g11530.t1"/>
    </source>
</evidence>
<dbReference type="WBParaSite" id="Pan_g11530.t1">
    <property type="protein sequence ID" value="Pan_g11530.t1"/>
    <property type="gene ID" value="Pan_g11530"/>
</dbReference>
<dbReference type="InterPro" id="IPR018790">
    <property type="entry name" value="DUF2358"/>
</dbReference>